<name>A0A9P8IUE5_9HYPO</name>
<evidence type="ECO:0000313" key="3">
    <source>
        <dbReference type="Proteomes" id="UP000827133"/>
    </source>
</evidence>
<keyword evidence="3" id="KW-1185">Reference proteome</keyword>
<comment type="caution">
    <text evidence="2">The sequence shown here is derived from an EMBL/GenBank/DDBJ whole genome shotgun (WGS) entry which is preliminary data.</text>
</comment>
<dbReference type="RefSeq" id="XP_044685193.1">
    <property type="nucleotide sequence ID" value="XM_044820893.1"/>
</dbReference>
<sequence>MGELEAQMNSPLDFHGQKVVIRIAEQPWFNDNNSEDHNTEDHMPMQRVLWEFLERLEVWEPTMRPMEVSVVQTLATGTPELLDQDEKENGAAGPENEGQRRVLVLLAYCSTGGRKFYNVILKRPGSFRALKTELESHPKGYFTIIHLDMLLVHKRPRKSEPGTRRIYFQFVNQNKSEVIEGDLKAAIKVAALLLLHGVQDVVIAPCPHARSAIETAATVLLSSGIRTVVALAYHITEIDAGVFIRSLYTGYIHEKLPLEEAARAARRHLRGIEGDEKPICDFVALTIHTFAWKAAAAIDLWNGWHWKDGSVGSFMYMVKGFGPSESFNKDDMLQQLQHRFVPNSTLDSDDTSSFYEYFESHKCLIVIDDLDSANFNRQQGQFMDLTSKLSKSGALVILASRKRERWLTTLLVMDPEFRDRVTDNDEPSSPETTAKNKAQE</sequence>
<gene>
    <name evidence="2" type="ORF">J7337_003175</name>
</gene>
<dbReference type="GeneID" id="68311032"/>
<dbReference type="KEGG" id="fmu:J7337_003175"/>
<dbReference type="Proteomes" id="UP000827133">
    <property type="component" value="Unassembled WGS sequence"/>
</dbReference>
<feature type="region of interest" description="Disordered" evidence="1">
    <location>
        <begin position="419"/>
        <end position="440"/>
    </location>
</feature>
<dbReference type="EMBL" id="JAHBCI010000002">
    <property type="protein sequence ID" value="KAG9506194.1"/>
    <property type="molecule type" value="Genomic_DNA"/>
</dbReference>
<reference evidence="2" key="1">
    <citation type="journal article" date="2021" name="Mol. Plant Microbe Interact.">
        <title>Telomere to telomere genome assembly of Fusarium musae F31, causal agent of crown rot disease of banana.</title>
        <authorList>
            <person name="Degradi L."/>
            <person name="Tava V."/>
            <person name="Kunova A."/>
            <person name="Cortesi P."/>
            <person name="Saracchi M."/>
            <person name="Pasquali M."/>
        </authorList>
    </citation>
    <scope>NUCLEOTIDE SEQUENCE</scope>
    <source>
        <strain evidence="2">F31</strain>
    </source>
</reference>
<accession>A0A9P8IUE5</accession>
<evidence type="ECO:0000313" key="2">
    <source>
        <dbReference type="EMBL" id="KAG9506194.1"/>
    </source>
</evidence>
<organism evidence="2 3">
    <name type="scientific">Fusarium musae</name>
    <dbReference type="NCBI Taxonomy" id="1042133"/>
    <lineage>
        <taxon>Eukaryota</taxon>
        <taxon>Fungi</taxon>
        <taxon>Dikarya</taxon>
        <taxon>Ascomycota</taxon>
        <taxon>Pezizomycotina</taxon>
        <taxon>Sordariomycetes</taxon>
        <taxon>Hypocreomycetidae</taxon>
        <taxon>Hypocreales</taxon>
        <taxon>Nectriaceae</taxon>
        <taxon>Fusarium</taxon>
    </lineage>
</organism>
<protein>
    <submittedName>
        <fullName evidence="2">Uncharacterized protein</fullName>
    </submittedName>
</protein>
<proteinExistence type="predicted"/>
<evidence type="ECO:0000256" key="1">
    <source>
        <dbReference type="SAM" id="MobiDB-lite"/>
    </source>
</evidence>
<dbReference type="AlphaFoldDB" id="A0A9P8IUE5"/>
<feature type="compositionally biased region" description="Polar residues" evidence="1">
    <location>
        <begin position="427"/>
        <end position="440"/>
    </location>
</feature>